<feature type="region of interest" description="Disordered" evidence="13">
    <location>
        <begin position="496"/>
        <end position="601"/>
    </location>
</feature>
<dbReference type="SUPFAM" id="SSF57667">
    <property type="entry name" value="beta-beta-alpha zinc fingers"/>
    <property type="match status" value="5"/>
</dbReference>
<dbReference type="PROSITE" id="PS00028">
    <property type="entry name" value="ZINC_FINGER_C2H2_1"/>
    <property type="match status" value="9"/>
</dbReference>
<evidence type="ECO:0000256" key="13">
    <source>
        <dbReference type="SAM" id="MobiDB-lite"/>
    </source>
</evidence>
<evidence type="ECO:0000256" key="10">
    <source>
        <dbReference type="ARBA" id="ARBA00023163"/>
    </source>
</evidence>
<evidence type="ECO:0000256" key="2">
    <source>
        <dbReference type="ARBA" id="ARBA00004123"/>
    </source>
</evidence>
<evidence type="ECO:0000259" key="15">
    <source>
        <dbReference type="PROSITE" id="PS50157"/>
    </source>
</evidence>
<evidence type="ECO:0000256" key="6">
    <source>
        <dbReference type="ARBA" id="ARBA00022771"/>
    </source>
</evidence>
<feature type="compositionally biased region" description="Acidic residues" evidence="13">
    <location>
        <begin position="526"/>
        <end position="537"/>
    </location>
</feature>
<feature type="signal peptide" evidence="14">
    <location>
        <begin position="1"/>
        <end position="31"/>
    </location>
</feature>
<keyword evidence="8" id="KW-0805">Transcription regulation</keyword>
<dbReference type="GO" id="GO:0002682">
    <property type="term" value="P:regulation of immune system process"/>
    <property type="evidence" value="ECO:0007669"/>
    <property type="project" value="TreeGrafter"/>
</dbReference>
<comment type="caution">
    <text evidence="16">The sequence shown here is derived from an EMBL/GenBank/DDBJ whole genome shotgun (WGS) entry which is preliminary data.</text>
</comment>
<feature type="domain" description="C2H2-type" evidence="15">
    <location>
        <begin position="355"/>
        <end position="379"/>
    </location>
</feature>
<dbReference type="FunFam" id="3.30.160.60:FF:000671">
    <property type="entry name" value="Zinc finger protein 26"/>
    <property type="match status" value="1"/>
</dbReference>
<evidence type="ECO:0000256" key="12">
    <source>
        <dbReference type="PROSITE-ProRule" id="PRU00042"/>
    </source>
</evidence>
<feature type="region of interest" description="Disordered" evidence="13">
    <location>
        <begin position="126"/>
        <end position="159"/>
    </location>
</feature>
<keyword evidence="4" id="KW-0479">Metal-binding</keyword>
<feature type="chain" id="PRO_5042118193" description="C2H2-type domain-containing protein" evidence="14">
    <location>
        <begin position="32"/>
        <end position="1322"/>
    </location>
</feature>
<keyword evidence="7" id="KW-0862">Zinc</keyword>
<feature type="domain" description="C2H2-type" evidence="15">
    <location>
        <begin position="327"/>
        <end position="354"/>
    </location>
</feature>
<proteinExistence type="inferred from homology"/>
<evidence type="ECO:0000256" key="4">
    <source>
        <dbReference type="ARBA" id="ARBA00022723"/>
    </source>
</evidence>
<dbReference type="FunFam" id="3.30.160.60:FF:000774">
    <property type="entry name" value="Zinc finger protein"/>
    <property type="match status" value="1"/>
</dbReference>
<dbReference type="InterPro" id="IPR013087">
    <property type="entry name" value="Znf_C2H2_type"/>
</dbReference>
<feature type="compositionally biased region" description="Polar residues" evidence="13">
    <location>
        <begin position="147"/>
        <end position="157"/>
    </location>
</feature>
<feature type="region of interest" description="Disordered" evidence="13">
    <location>
        <begin position="449"/>
        <end position="479"/>
    </location>
</feature>
<feature type="region of interest" description="Disordered" evidence="13">
    <location>
        <begin position="913"/>
        <end position="965"/>
    </location>
</feature>
<feature type="domain" description="C2H2-type" evidence="15">
    <location>
        <begin position="708"/>
        <end position="735"/>
    </location>
</feature>
<evidence type="ECO:0000313" key="16">
    <source>
        <dbReference type="EMBL" id="KAK1790860.1"/>
    </source>
</evidence>
<keyword evidence="17" id="KW-1185">Reference proteome</keyword>
<comment type="function">
    <text evidence="1">May be involved in transcriptional regulation.</text>
</comment>
<dbReference type="EMBL" id="JAROKS010000021">
    <property type="protein sequence ID" value="KAK1790860.1"/>
    <property type="molecule type" value="Genomic_DNA"/>
</dbReference>
<keyword evidence="6 12" id="KW-0863">Zinc-finger</keyword>
<dbReference type="GO" id="GO:0001227">
    <property type="term" value="F:DNA-binding transcription repressor activity, RNA polymerase II-specific"/>
    <property type="evidence" value="ECO:0007669"/>
    <property type="project" value="TreeGrafter"/>
</dbReference>
<evidence type="ECO:0000256" key="3">
    <source>
        <dbReference type="ARBA" id="ARBA00006991"/>
    </source>
</evidence>
<comment type="subcellular location">
    <subcellularLocation>
        <location evidence="2">Nucleus</location>
    </subcellularLocation>
</comment>
<dbReference type="GO" id="GO:0005654">
    <property type="term" value="C:nucleoplasm"/>
    <property type="evidence" value="ECO:0007669"/>
    <property type="project" value="TreeGrafter"/>
</dbReference>
<keyword evidence="9" id="KW-0238">DNA-binding</keyword>
<gene>
    <name evidence="16" type="ORF">P4O66_014725</name>
</gene>
<keyword evidence="5" id="KW-0677">Repeat</keyword>
<feature type="compositionally biased region" description="Basic and acidic residues" evidence="13">
    <location>
        <begin position="130"/>
        <end position="146"/>
    </location>
</feature>
<reference evidence="16" key="1">
    <citation type="submission" date="2023-03" db="EMBL/GenBank/DDBJ databases">
        <title>Electrophorus voltai genome.</title>
        <authorList>
            <person name="Bian C."/>
        </authorList>
    </citation>
    <scope>NUCLEOTIDE SEQUENCE</scope>
    <source>
        <strain evidence="16">CB-2022</strain>
        <tissue evidence="16">Muscle</tissue>
    </source>
</reference>
<evidence type="ECO:0000313" key="17">
    <source>
        <dbReference type="Proteomes" id="UP001239994"/>
    </source>
</evidence>
<evidence type="ECO:0000256" key="1">
    <source>
        <dbReference type="ARBA" id="ARBA00003767"/>
    </source>
</evidence>
<name>A0AAD9DPX5_9TELE</name>
<dbReference type="GO" id="GO:0008270">
    <property type="term" value="F:zinc ion binding"/>
    <property type="evidence" value="ECO:0007669"/>
    <property type="project" value="UniProtKB-KW"/>
</dbReference>
<dbReference type="GO" id="GO:0001817">
    <property type="term" value="P:regulation of cytokine production"/>
    <property type="evidence" value="ECO:0007669"/>
    <property type="project" value="TreeGrafter"/>
</dbReference>
<dbReference type="FunFam" id="3.30.160.60:FF:001157">
    <property type="entry name" value="Zinc finger protein 793"/>
    <property type="match status" value="1"/>
</dbReference>
<feature type="domain" description="C2H2-type" evidence="15">
    <location>
        <begin position="680"/>
        <end position="707"/>
    </location>
</feature>
<dbReference type="FunFam" id="3.30.160.60:FF:002343">
    <property type="entry name" value="Zinc finger protein 33A"/>
    <property type="match status" value="1"/>
</dbReference>
<dbReference type="FunFam" id="3.30.160.60:FF:001498">
    <property type="entry name" value="Zinc finger protein 404"/>
    <property type="match status" value="2"/>
</dbReference>
<feature type="region of interest" description="Disordered" evidence="13">
    <location>
        <begin position="192"/>
        <end position="271"/>
    </location>
</feature>
<evidence type="ECO:0000256" key="7">
    <source>
        <dbReference type="ARBA" id="ARBA00022833"/>
    </source>
</evidence>
<accession>A0AAD9DPX5</accession>
<protein>
    <recommendedName>
        <fullName evidence="15">C2H2-type domain-containing protein</fullName>
    </recommendedName>
</protein>
<dbReference type="SMART" id="SM00355">
    <property type="entry name" value="ZnF_C2H2"/>
    <property type="match status" value="9"/>
</dbReference>
<feature type="compositionally biased region" description="Basic and acidic residues" evidence="13">
    <location>
        <begin position="215"/>
        <end position="224"/>
    </location>
</feature>
<evidence type="ECO:0000256" key="9">
    <source>
        <dbReference type="ARBA" id="ARBA00023125"/>
    </source>
</evidence>
<dbReference type="Proteomes" id="UP001239994">
    <property type="component" value="Unassembled WGS sequence"/>
</dbReference>
<dbReference type="PROSITE" id="PS50157">
    <property type="entry name" value="ZINC_FINGER_C2H2_2"/>
    <property type="match status" value="8"/>
</dbReference>
<feature type="domain" description="C2H2-type" evidence="15">
    <location>
        <begin position="1265"/>
        <end position="1292"/>
    </location>
</feature>
<dbReference type="GO" id="GO:0000978">
    <property type="term" value="F:RNA polymerase II cis-regulatory region sequence-specific DNA binding"/>
    <property type="evidence" value="ECO:0007669"/>
    <property type="project" value="TreeGrafter"/>
</dbReference>
<keyword evidence="10" id="KW-0804">Transcription</keyword>
<keyword evidence="11" id="KW-0539">Nucleus</keyword>
<evidence type="ECO:0000256" key="11">
    <source>
        <dbReference type="ARBA" id="ARBA00023242"/>
    </source>
</evidence>
<dbReference type="Pfam" id="PF00096">
    <property type="entry name" value="zf-C2H2"/>
    <property type="match status" value="6"/>
</dbReference>
<comment type="similarity">
    <text evidence="3">Belongs to the krueppel C2H2-type zinc-finger protein family.</text>
</comment>
<feature type="compositionally biased region" description="Polar residues" evidence="13">
    <location>
        <begin position="954"/>
        <end position="965"/>
    </location>
</feature>
<sequence>MSKRRADQCVRIKSLNTWTVFLLFRCVVVQAQNIKILERMDNMSNGFTLQKQIASIMDVLAKAAVAEISKVVDDGVVMLRLEICERENEIDTLKRNLQIVSNELRETRRALVRECVSDRPTEQFGVFQGVKDKDKKGADREVKNDNVEQPQVESHTAASRIVKIEGLNDEEASQDTNQRSTTELTFHSALTSSEQQFTQAWSPESSPEAQTPEYFHSRQDDSQHRPGPAAGSEAIYKPARDRLETVCPNGEESAIRHGSHSPDGLRAVTDEPLPTHKNTGLGQSLSCTQNTLAHLHADSQANFPPVASSGVCRGRVVNGTDVDRRRFLCAFCSKSFDRHSHLERHQRIHTGEKPFSCRLCGRCFTQKSSLKSHLKTHRGFSGDIESACGLPAEENHFSDEWTVAVYCEEQVARLPYRNGPEAHTHRPDAHSSFLGQEDAHFLNAEEEPAQHTHMDFPNTQSKACASPAGDGSEPADPRELQECDDAVDGATVNGMKTEQEGEEDKDQTLTQASSDFSVEDCRQPDSDCESVMDEGDSEAPPSLNAASAGQDSVQSGCSHKAEYSSETADVNKHDLEASSTVVHSWGGPELSETRCADSSQIGVKKEEEVMSLVDEEEVSQEIAHALQFEVPNVASLLDHSTTVPLLRTLEAATVPDLNYHTSPTRHGVPSSSQRGRVRRFPCVLCGKSFDRMSHLERHRRIHTGEKPYGCGTCGRRFSQKSSLKGHMRTHVGERTFCCSTCGAAFLTRAARYRHVCPHAAAGAFLGLLHFQDYFISSFPHNSHPQRTDLNQETLAYPLNAKAEGEVSSLPCADQYACFCICKAQSDVNMPKCLTLETQISSVMESFVRAAVAEICKLIDTECVEMRLEISRGRSEIETLKGKVRDLKKELRNPSAPVSLSHLVDGLIDEPERDVSAEHAQQEVNCDEEEEDTKANTSALTKNPQEHENEGCRNSPLSSGSRQSQDSGFSLFDRVVQFREPHILRGSLTTEDRADVGALSIAALKVEGGSHTASTAECVYQADEKFCTATHGHMIGYSNNNFDTTEDVRPQPHNSMLCIHKQLSEGAQHHAFDAQFSQNGPKNGEECCIGVQFKTEQQEEPLAQRTNEWTACGMMDSGALPWPSLTSVNCDTRGGCSSIPQHPLHNSLTDAHVLIDGTSEILPSHSISYTGEPQAKQMRARKSHDRLQTRTFKPNFAKSPPPATGRHRSFSCSLCPKSFHGAVDLIRHQRIHTGEKPFGCGVCGKRFALRGNLVTHERAHSGSRPFTCGQCGRAFAHGSNLTAHQRVHTGERPFRCPLCGKTFAWRCPFKRHLRLHCPNGPTP</sequence>
<evidence type="ECO:0000256" key="14">
    <source>
        <dbReference type="SAM" id="SignalP"/>
    </source>
</evidence>
<dbReference type="InterPro" id="IPR036236">
    <property type="entry name" value="Znf_C2H2_sf"/>
</dbReference>
<evidence type="ECO:0000256" key="8">
    <source>
        <dbReference type="ARBA" id="ARBA00023015"/>
    </source>
</evidence>
<dbReference type="FunFam" id="3.30.160.60:FF:000966">
    <property type="entry name" value="ZFP90 zinc finger protein"/>
    <property type="match status" value="1"/>
</dbReference>
<feature type="compositionally biased region" description="Basic and acidic residues" evidence="13">
    <location>
        <begin position="559"/>
        <end position="576"/>
    </location>
</feature>
<organism evidence="16 17">
    <name type="scientific">Electrophorus voltai</name>
    <dbReference type="NCBI Taxonomy" id="2609070"/>
    <lineage>
        <taxon>Eukaryota</taxon>
        <taxon>Metazoa</taxon>
        <taxon>Chordata</taxon>
        <taxon>Craniata</taxon>
        <taxon>Vertebrata</taxon>
        <taxon>Euteleostomi</taxon>
        <taxon>Actinopterygii</taxon>
        <taxon>Neopterygii</taxon>
        <taxon>Teleostei</taxon>
        <taxon>Ostariophysi</taxon>
        <taxon>Gymnotiformes</taxon>
        <taxon>Gymnotoidei</taxon>
        <taxon>Gymnotidae</taxon>
        <taxon>Electrophorus</taxon>
    </lineage>
</organism>
<dbReference type="Gene3D" id="3.30.160.60">
    <property type="entry name" value="Classic Zinc Finger"/>
    <property type="match status" value="8"/>
</dbReference>
<feature type="domain" description="C2H2-type" evidence="15">
    <location>
        <begin position="1209"/>
        <end position="1236"/>
    </location>
</feature>
<feature type="compositionally biased region" description="Polar residues" evidence="13">
    <location>
        <begin position="544"/>
        <end position="557"/>
    </location>
</feature>
<feature type="compositionally biased region" description="Polar residues" evidence="13">
    <location>
        <begin position="192"/>
        <end position="209"/>
    </location>
</feature>
<feature type="domain" description="C2H2-type" evidence="15">
    <location>
        <begin position="1237"/>
        <end position="1264"/>
    </location>
</feature>
<dbReference type="PANTHER" id="PTHR24399">
    <property type="entry name" value="ZINC FINGER AND BTB DOMAIN-CONTAINING"/>
    <property type="match status" value="1"/>
</dbReference>
<feature type="domain" description="C2H2-type" evidence="15">
    <location>
        <begin position="1293"/>
        <end position="1320"/>
    </location>
</feature>
<evidence type="ECO:0000256" key="5">
    <source>
        <dbReference type="ARBA" id="ARBA00022737"/>
    </source>
</evidence>
<keyword evidence="14" id="KW-0732">Signal</keyword>
<dbReference type="PANTHER" id="PTHR24399:SF70">
    <property type="entry name" value="C2H2-TYPE DOMAIN-CONTAINING PROTEIN"/>
    <property type="match status" value="1"/>
</dbReference>